<dbReference type="PANTHER" id="PTHR46859">
    <property type="entry name" value="TRANSMEMBRANE FRAGILE-X-F-ASSOCIATED PROTEIN"/>
    <property type="match status" value="1"/>
</dbReference>
<dbReference type="PANTHER" id="PTHR46859:SF6">
    <property type="entry name" value="TRANSMEMBRANE FRAGILE-X-F-ASSOCIATED PROTEIN"/>
    <property type="match status" value="1"/>
</dbReference>
<feature type="transmembrane region" description="Helical" evidence="1">
    <location>
        <begin position="157"/>
        <end position="177"/>
    </location>
</feature>
<evidence type="ECO:0000256" key="1">
    <source>
        <dbReference type="SAM" id="Phobius"/>
    </source>
</evidence>
<feature type="transmembrane region" description="Helical" evidence="1">
    <location>
        <begin position="75"/>
        <end position="98"/>
    </location>
</feature>
<dbReference type="Gramene" id="LPERR03G25960.1">
    <property type="protein sequence ID" value="LPERR03G25960.1"/>
    <property type="gene ID" value="LPERR03G25960"/>
</dbReference>
<sequence length="431" mass="48430">MQRRRAQTWAGVGKTAQAAAAHAALFCFTLLLALKVDGRTAYSWWIIFVPLWLFHGIVARGRFSMPAPSLPHGRHWAPCHSIVATPLLIAFELLLCIYLESLRAEHGLTVDLKIVFLPLLAFEVIILIDNFRMCRALMPGDEESMSDEAIWETLPHFWVAISMVFLIAATTFTLLKLSGDVGALGWWDLFINYGIAECFAFLVCTRWFNPMIHKSSNPGEASSSSAAIRYRDWESGLLLPSLEDHVEQERLCGLPDIGGHGTPPSARYIPIFALFSPLFILQGSGVIFSLARLVEKVVLLLRNGPVSPNYLTVSSKVRDSFAFLHRGSRLLGWWSIDEGSKEEQARLFYTESTGYGGFKQLWESSQKLPNVPSRNLKGFKMRRFFVGFVTRERYAWSYFLVGTELYARLVLISARNVQSAVCPLKNACPTS</sequence>
<dbReference type="Proteomes" id="UP000032180">
    <property type="component" value="Chromosome 3"/>
</dbReference>
<feature type="transmembrane region" description="Helical" evidence="1">
    <location>
        <begin position="268"/>
        <end position="294"/>
    </location>
</feature>
<dbReference type="Pfam" id="PF10269">
    <property type="entry name" value="Tmemb_185A"/>
    <property type="match status" value="1"/>
</dbReference>
<keyword evidence="1" id="KW-0812">Transmembrane</keyword>
<reference evidence="3" key="2">
    <citation type="submission" date="2013-12" db="EMBL/GenBank/DDBJ databases">
        <authorList>
            <person name="Yu Y."/>
            <person name="Lee S."/>
            <person name="de Baynast K."/>
            <person name="Wissotski M."/>
            <person name="Liu L."/>
            <person name="Talag J."/>
            <person name="Goicoechea J."/>
            <person name="Angelova A."/>
            <person name="Jetty R."/>
            <person name="Kudrna D."/>
            <person name="Golser W."/>
            <person name="Rivera L."/>
            <person name="Zhang J."/>
            <person name="Wing R."/>
        </authorList>
    </citation>
    <scope>NUCLEOTIDE SEQUENCE</scope>
</reference>
<dbReference type="eggNOG" id="ENOG502R79W">
    <property type="taxonomic scope" value="Eukaryota"/>
</dbReference>
<evidence type="ECO:0000313" key="2">
    <source>
        <dbReference type="EnsemblPlants" id="LPERR03G25960.1"/>
    </source>
</evidence>
<feature type="transmembrane region" description="Helical" evidence="1">
    <location>
        <begin position="189"/>
        <end position="208"/>
    </location>
</feature>
<dbReference type="HOGENOM" id="CLU_031159_1_0_1"/>
<dbReference type="AlphaFoldDB" id="A0A0D9VY00"/>
<keyword evidence="1" id="KW-0472">Membrane</keyword>
<organism evidence="2 3">
    <name type="scientific">Leersia perrieri</name>
    <dbReference type="NCBI Taxonomy" id="77586"/>
    <lineage>
        <taxon>Eukaryota</taxon>
        <taxon>Viridiplantae</taxon>
        <taxon>Streptophyta</taxon>
        <taxon>Embryophyta</taxon>
        <taxon>Tracheophyta</taxon>
        <taxon>Spermatophyta</taxon>
        <taxon>Magnoliopsida</taxon>
        <taxon>Liliopsida</taxon>
        <taxon>Poales</taxon>
        <taxon>Poaceae</taxon>
        <taxon>BOP clade</taxon>
        <taxon>Oryzoideae</taxon>
        <taxon>Oryzeae</taxon>
        <taxon>Oryzinae</taxon>
        <taxon>Leersia</taxon>
    </lineage>
</organism>
<feature type="transmembrane region" description="Helical" evidence="1">
    <location>
        <begin position="110"/>
        <end position="128"/>
    </location>
</feature>
<evidence type="ECO:0000313" key="3">
    <source>
        <dbReference type="Proteomes" id="UP000032180"/>
    </source>
</evidence>
<dbReference type="EnsemblPlants" id="LPERR03G25960.1">
    <property type="protein sequence ID" value="LPERR03G25960.1"/>
    <property type="gene ID" value="LPERR03G25960"/>
</dbReference>
<accession>A0A0D9VY00</accession>
<keyword evidence="1" id="KW-1133">Transmembrane helix</keyword>
<proteinExistence type="predicted"/>
<feature type="transmembrane region" description="Helical" evidence="1">
    <location>
        <begin position="15"/>
        <end position="34"/>
    </location>
</feature>
<feature type="transmembrane region" description="Helical" evidence="1">
    <location>
        <begin position="41"/>
        <end position="63"/>
    </location>
</feature>
<dbReference type="STRING" id="77586.A0A0D9VY00"/>
<reference evidence="2" key="3">
    <citation type="submission" date="2015-04" db="UniProtKB">
        <authorList>
            <consortium name="EnsemblPlants"/>
        </authorList>
    </citation>
    <scope>IDENTIFICATION</scope>
</reference>
<reference evidence="2 3" key="1">
    <citation type="submission" date="2012-08" db="EMBL/GenBank/DDBJ databases">
        <title>Oryza genome evolution.</title>
        <authorList>
            <person name="Wing R.A."/>
        </authorList>
    </citation>
    <scope>NUCLEOTIDE SEQUENCE</scope>
</reference>
<keyword evidence="3" id="KW-1185">Reference proteome</keyword>
<evidence type="ECO:0008006" key="4">
    <source>
        <dbReference type="Google" id="ProtNLM"/>
    </source>
</evidence>
<name>A0A0D9VY00_9ORYZ</name>
<dbReference type="InterPro" id="IPR019396">
    <property type="entry name" value="TM_Fragile-X-F-assoc"/>
</dbReference>
<protein>
    <recommendedName>
        <fullName evidence="4">Transmembrane Fragile-X-F-associated protein</fullName>
    </recommendedName>
</protein>